<reference evidence="2 3" key="1">
    <citation type="submission" date="2018-09" db="EMBL/GenBank/DDBJ databases">
        <title>Cohnella cavernae sp. nov., isolated from a karst cave.</title>
        <authorList>
            <person name="Zhu H."/>
        </authorList>
    </citation>
    <scope>NUCLEOTIDE SEQUENCE [LARGE SCALE GENOMIC DNA]</scope>
    <source>
        <strain evidence="2 3">K2E09-144</strain>
    </source>
</reference>
<evidence type="ECO:0000313" key="3">
    <source>
        <dbReference type="Proteomes" id="UP000266340"/>
    </source>
</evidence>
<keyword evidence="2" id="KW-0489">Methyltransferase</keyword>
<comment type="caution">
    <text evidence="2">The sequence shown here is derived from an EMBL/GenBank/DDBJ whole genome shotgun (WGS) entry which is preliminary data.</text>
</comment>
<dbReference type="InterPro" id="IPR029063">
    <property type="entry name" value="SAM-dependent_MTases_sf"/>
</dbReference>
<feature type="domain" description="Methyltransferase" evidence="1">
    <location>
        <begin position="48"/>
        <end position="121"/>
    </location>
</feature>
<protein>
    <submittedName>
        <fullName evidence="2">Class I SAM-dependent methyltransferase</fullName>
    </submittedName>
</protein>
<keyword evidence="2" id="KW-0808">Transferase</keyword>
<name>A0A398CJB9_9BACL</name>
<sequence>MGMEWYDAIARRNGGYKSNAIYSVEGQSGEQVFEERLKELLAFSKHALDAGCGHGDFTIRMSSFGSRITGLDNSIEMIKLAEASLHDTPNPAIRFIHATTKEKLPFEDGEFDLIYNRRGPTSILNHARILKPKGKIIGIHTGAMEVVKERLASNEFVNIEVEIFDQAMIYFPNDRELAKFLTGVPGNIDYTNPDNIELFRARKEPFILHDGRLGMREWKYIWTAEKR</sequence>
<dbReference type="GO" id="GO:0008168">
    <property type="term" value="F:methyltransferase activity"/>
    <property type="evidence" value="ECO:0007669"/>
    <property type="project" value="UniProtKB-KW"/>
</dbReference>
<dbReference type="Gene3D" id="3.40.50.150">
    <property type="entry name" value="Vaccinia Virus protein VP39"/>
    <property type="match status" value="1"/>
</dbReference>
<dbReference type="OrthoDB" id="5522265at2"/>
<dbReference type="Proteomes" id="UP000266340">
    <property type="component" value="Unassembled WGS sequence"/>
</dbReference>
<organism evidence="2 3">
    <name type="scientific">Cohnella faecalis</name>
    <dbReference type="NCBI Taxonomy" id="2315694"/>
    <lineage>
        <taxon>Bacteria</taxon>
        <taxon>Bacillati</taxon>
        <taxon>Bacillota</taxon>
        <taxon>Bacilli</taxon>
        <taxon>Bacillales</taxon>
        <taxon>Paenibacillaceae</taxon>
        <taxon>Cohnella</taxon>
    </lineage>
</organism>
<dbReference type="SUPFAM" id="SSF53335">
    <property type="entry name" value="S-adenosyl-L-methionine-dependent methyltransferases"/>
    <property type="match status" value="1"/>
</dbReference>
<proteinExistence type="predicted"/>
<dbReference type="EMBL" id="QXJM01000037">
    <property type="protein sequence ID" value="RIE03416.1"/>
    <property type="molecule type" value="Genomic_DNA"/>
</dbReference>
<dbReference type="AlphaFoldDB" id="A0A398CJB9"/>
<dbReference type="RefSeq" id="WP_119149626.1">
    <property type="nucleotide sequence ID" value="NZ_JBHSOV010000005.1"/>
</dbReference>
<dbReference type="GO" id="GO:0032259">
    <property type="term" value="P:methylation"/>
    <property type="evidence" value="ECO:0007669"/>
    <property type="project" value="UniProtKB-KW"/>
</dbReference>
<keyword evidence="3" id="KW-1185">Reference proteome</keyword>
<evidence type="ECO:0000259" key="1">
    <source>
        <dbReference type="Pfam" id="PF13649"/>
    </source>
</evidence>
<dbReference type="Pfam" id="PF13649">
    <property type="entry name" value="Methyltransf_25"/>
    <property type="match status" value="1"/>
</dbReference>
<evidence type="ECO:0000313" key="2">
    <source>
        <dbReference type="EMBL" id="RIE03416.1"/>
    </source>
</evidence>
<accession>A0A398CJB9</accession>
<dbReference type="InterPro" id="IPR041698">
    <property type="entry name" value="Methyltransf_25"/>
</dbReference>
<gene>
    <name evidence="2" type="ORF">D3H35_12175</name>
</gene>
<dbReference type="CDD" id="cd02440">
    <property type="entry name" value="AdoMet_MTases"/>
    <property type="match status" value="1"/>
</dbReference>
<dbReference type="PANTHER" id="PTHR43591:SF24">
    <property type="entry name" value="2-METHOXY-6-POLYPRENYL-1,4-BENZOQUINOL METHYLASE, MITOCHONDRIAL"/>
    <property type="match status" value="1"/>
</dbReference>
<dbReference type="PANTHER" id="PTHR43591">
    <property type="entry name" value="METHYLTRANSFERASE"/>
    <property type="match status" value="1"/>
</dbReference>